<evidence type="ECO:0000313" key="3">
    <source>
        <dbReference type="Proteomes" id="UP001344906"/>
    </source>
</evidence>
<evidence type="ECO:0000256" key="1">
    <source>
        <dbReference type="SAM" id="MobiDB-lite"/>
    </source>
</evidence>
<accession>A0ABQ6FWW4</accession>
<feature type="compositionally biased region" description="Polar residues" evidence="1">
    <location>
        <begin position="51"/>
        <end position="62"/>
    </location>
</feature>
<dbReference type="Proteomes" id="UP001344906">
    <property type="component" value="Unassembled WGS sequence"/>
</dbReference>
<organism evidence="2 3">
    <name type="scientific">Dictyobacter halimunensis</name>
    <dbReference type="NCBI Taxonomy" id="3026934"/>
    <lineage>
        <taxon>Bacteria</taxon>
        <taxon>Bacillati</taxon>
        <taxon>Chloroflexota</taxon>
        <taxon>Ktedonobacteria</taxon>
        <taxon>Ktedonobacterales</taxon>
        <taxon>Dictyobacteraceae</taxon>
        <taxon>Dictyobacter</taxon>
    </lineage>
</organism>
<proteinExistence type="predicted"/>
<sequence length="62" mass="7007">MIIACSLPEFLHLRRPRSFSVLVQQVRTCCTNTEKERGDTCVPQDPEHSDSPYNGNLTLSNT</sequence>
<feature type="region of interest" description="Disordered" evidence="1">
    <location>
        <begin position="33"/>
        <end position="62"/>
    </location>
</feature>
<dbReference type="EMBL" id="BSRI01000002">
    <property type="protein sequence ID" value="GLV58752.1"/>
    <property type="molecule type" value="Genomic_DNA"/>
</dbReference>
<feature type="compositionally biased region" description="Basic and acidic residues" evidence="1">
    <location>
        <begin position="33"/>
        <end position="50"/>
    </location>
</feature>
<comment type="caution">
    <text evidence="2">The sequence shown here is derived from an EMBL/GenBank/DDBJ whole genome shotgun (WGS) entry which is preliminary data.</text>
</comment>
<reference evidence="2 3" key="1">
    <citation type="submission" date="2023-02" db="EMBL/GenBank/DDBJ databases">
        <title>Dictyobacter halimunensis sp. nov., a new member of the class Ktedonobacteria from forest soil in a geothermal area.</title>
        <authorList>
            <person name="Rachmania M.K."/>
            <person name="Ningsih F."/>
            <person name="Sakai Y."/>
            <person name="Yabe S."/>
            <person name="Yokota A."/>
            <person name="Sjamsuridzal W."/>
        </authorList>
    </citation>
    <scope>NUCLEOTIDE SEQUENCE [LARGE SCALE GENOMIC DNA]</scope>
    <source>
        <strain evidence="2 3">S3.2.2.5</strain>
    </source>
</reference>
<keyword evidence="3" id="KW-1185">Reference proteome</keyword>
<protein>
    <submittedName>
        <fullName evidence="2">Uncharacterized protein</fullName>
    </submittedName>
</protein>
<evidence type="ECO:0000313" key="2">
    <source>
        <dbReference type="EMBL" id="GLV58752.1"/>
    </source>
</evidence>
<name>A0ABQ6FWW4_9CHLR</name>
<gene>
    <name evidence="2" type="ORF">KDH_55820</name>
</gene>